<dbReference type="PANTHER" id="PTHR48106:SF18">
    <property type="entry name" value="QUINONE OXIDOREDUCTASE PIG3"/>
    <property type="match status" value="1"/>
</dbReference>
<accession>A0AAN6BY21</accession>
<dbReference type="InterPro" id="IPR013154">
    <property type="entry name" value="ADH-like_N"/>
</dbReference>
<organism evidence="4 5">
    <name type="scientific">Fusarium austroamericanum</name>
    <dbReference type="NCBI Taxonomy" id="282268"/>
    <lineage>
        <taxon>Eukaryota</taxon>
        <taxon>Fungi</taxon>
        <taxon>Dikarya</taxon>
        <taxon>Ascomycota</taxon>
        <taxon>Pezizomycotina</taxon>
        <taxon>Sordariomycetes</taxon>
        <taxon>Hypocreomycetidae</taxon>
        <taxon>Hypocreales</taxon>
        <taxon>Nectriaceae</taxon>
        <taxon>Fusarium</taxon>
    </lineage>
</organism>
<feature type="domain" description="VOC" evidence="3">
    <location>
        <begin position="14"/>
        <end position="122"/>
    </location>
</feature>
<gene>
    <name evidence="4" type="ORF">FAUST_7579</name>
</gene>
<dbReference type="PANTHER" id="PTHR48106">
    <property type="entry name" value="QUINONE OXIDOREDUCTASE PIG3-RELATED"/>
    <property type="match status" value="1"/>
</dbReference>
<dbReference type="CDD" id="cd05276">
    <property type="entry name" value="p53_inducible_oxidoreductase"/>
    <property type="match status" value="1"/>
</dbReference>
<dbReference type="CDD" id="cd07267">
    <property type="entry name" value="THT_Oxygenase_N"/>
    <property type="match status" value="1"/>
</dbReference>
<dbReference type="Pfam" id="PF08240">
    <property type="entry name" value="ADH_N"/>
    <property type="match status" value="1"/>
</dbReference>
<dbReference type="InterPro" id="IPR020843">
    <property type="entry name" value="ER"/>
</dbReference>
<dbReference type="InterPro" id="IPR037523">
    <property type="entry name" value="VOC_core"/>
</dbReference>
<dbReference type="SMART" id="SM00829">
    <property type="entry name" value="PKS_ER"/>
    <property type="match status" value="1"/>
</dbReference>
<proteinExistence type="predicted"/>
<dbReference type="InterPro" id="IPR014189">
    <property type="entry name" value="Quinone_OxRdtase_PIG3"/>
</dbReference>
<dbReference type="Proteomes" id="UP000537989">
    <property type="component" value="Unassembled WGS sequence"/>
</dbReference>
<dbReference type="SUPFAM" id="SSF51735">
    <property type="entry name" value="NAD(P)-binding Rossmann-fold domains"/>
    <property type="match status" value="1"/>
</dbReference>
<dbReference type="NCBIfam" id="TIGR02824">
    <property type="entry name" value="quinone_pig3"/>
    <property type="match status" value="1"/>
</dbReference>
<dbReference type="InterPro" id="IPR013149">
    <property type="entry name" value="ADH-like_C"/>
</dbReference>
<evidence type="ECO:0000256" key="2">
    <source>
        <dbReference type="ARBA" id="ARBA00023002"/>
    </source>
</evidence>
<dbReference type="SUPFAM" id="SSF54593">
    <property type="entry name" value="Glyoxalase/Bleomycin resistance protein/Dihydroxybiphenyl dioxygenase"/>
    <property type="match status" value="1"/>
</dbReference>
<evidence type="ECO:0000259" key="3">
    <source>
        <dbReference type="PROSITE" id="PS51819"/>
    </source>
</evidence>
<dbReference type="FunFam" id="3.10.180.10:FF:000039">
    <property type="entry name" value="Trihydroxytoluene oxygenase (AFU_orthologue AFUA_8G02470)"/>
    <property type="match status" value="1"/>
</dbReference>
<protein>
    <recommendedName>
        <fullName evidence="3">VOC domain-containing protein</fullName>
    </recommendedName>
</protein>
<keyword evidence="5" id="KW-1185">Reference proteome</keyword>
<feature type="domain" description="VOC" evidence="3">
    <location>
        <begin position="162"/>
        <end position="289"/>
    </location>
</feature>
<dbReference type="InterPro" id="IPR036291">
    <property type="entry name" value="NAD(P)-bd_dom_sf"/>
</dbReference>
<dbReference type="GO" id="GO:0070402">
    <property type="term" value="F:NADPH binding"/>
    <property type="evidence" value="ECO:0007669"/>
    <property type="project" value="TreeGrafter"/>
</dbReference>
<dbReference type="GO" id="GO:0016651">
    <property type="term" value="F:oxidoreductase activity, acting on NAD(P)H"/>
    <property type="evidence" value="ECO:0007669"/>
    <property type="project" value="TreeGrafter"/>
</dbReference>
<name>A0AAN6BY21_FUSAU</name>
<dbReference type="EMBL" id="JAAMOD010000229">
    <property type="protein sequence ID" value="KAF5234491.1"/>
    <property type="molecule type" value="Genomic_DNA"/>
</dbReference>
<evidence type="ECO:0000313" key="4">
    <source>
        <dbReference type="EMBL" id="KAF5234491.1"/>
    </source>
</evidence>
<keyword evidence="1" id="KW-0521">NADP</keyword>
<sequence length="592" mass="66226">MPIPENDSRLRLLRTAFVVYYHSDLEKSKEFLSDFGFEVAEDRGDEVFYKGYGAEPYVYVARKAKGDSEFGGGAYEVESREELERAAKLPSATAISPLNAPGGGEIVTLTDPVGHKVHLVYGQTLREPEEMNLKKLVVNYEDDKPRKGKFQRFEPGPAPVHRWGHYGVTYPQGKYQEMFDWYTSTFALAVSDVVLKDDKPITCFFHIDRGLEFTDHHAFFFKMAKPDQTPTVAHAAFEVHDFDTQQLGHQYLREKGHELCWGVGRHVLGSQIFDYWFDSSKFVLPIPQPGQALIKISAFGINRMDISQRRGGYPVPFGASNTLGVEFSGSIETFGDNNRRGFQEGDEVFGLAYGGAYAEYIAVSTGMLMRKPNALSLAQCAAIPKAWMTATQALHQVLEFQPGKSILWHAGASGVSIAGIQLSRAAGASTIFTTAGTQEKCNLTTSERIGATVAINYKTEDFVEVIQRYTNGKGVNYIVDFVGGPYFQRNLEAAGRDCRIVMLGRMGGMKAPDADLTPVLRKRIRFEGSTLRSRDESYQSKLREMLETYLPKFETGDFTVVLHKTLSWHEIQEGHRQIEQSENSGKIVCLVD</sequence>
<evidence type="ECO:0000313" key="5">
    <source>
        <dbReference type="Proteomes" id="UP000537989"/>
    </source>
</evidence>
<dbReference type="InterPro" id="IPR029068">
    <property type="entry name" value="Glyas_Bleomycin-R_OHBP_Dase"/>
</dbReference>
<comment type="caution">
    <text evidence="4">The sequence shown here is derived from an EMBL/GenBank/DDBJ whole genome shotgun (WGS) entry which is preliminary data.</text>
</comment>
<dbReference type="SUPFAM" id="SSF50129">
    <property type="entry name" value="GroES-like"/>
    <property type="match status" value="1"/>
</dbReference>
<dbReference type="Gene3D" id="3.40.50.720">
    <property type="entry name" value="NAD(P)-binding Rossmann-like Domain"/>
    <property type="match status" value="1"/>
</dbReference>
<dbReference type="PROSITE" id="PS51819">
    <property type="entry name" value="VOC"/>
    <property type="match status" value="2"/>
</dbReference>
<dbReference type="Gene3D" id="3.10.180.10">
    <property type="entry name" value="2,3-Dihydroxybiphenyl 1,2-Dioxygenase, domain 1"/>
    <property type="match status" value="2"/>
</dbReference>
<dbReference type="Pfam" id="PF00107">
    <property type="entry name" value="ADH_zinc_N"/>
    <property type="match status" value="1"/>
</dbReference>
<dbReference type="Gene3D" id="3.90.180.10">
    <property type="entry name" value="Medium-chain alcohol dehydrogenases, catalytic domain"/>
    <property type="match status" value="1"/>
</dbReference>
<evidence type="ECO:0000256" key="1">
    <source>
        <dbReference type="ARBA" id="ARBA00022857"/>
    </source>
</evidence>
<keyword evidence="2" id="KW-0560">Oxidoreductase</keyword>
<dbReference type="InterPro" id="IPR011032">
    <property type="entry name" value="GroES-like_sf"/>
</dbReference>
<reference evidence="4 5" key="1">
    <citation type="submission" date="2020-02" db="EMBL/GenBank/DDBJ databases">
        <title>Identification and distribution of gene clusters putatively required for synthesis of sphingolipid metabolism inhibitors in phylogenetically diverse species of the filamentous fungus Fusarium.</title>
        <authorList>
            <person name="Kim H.-S."/>
            <person name="Busman M."/>
            <person name="Brown D.W."/>
            <person name="Divon H."/>
            <person name="Uhlig S."/>
            <person name="Proctor R.H."/>
        </authorList>
    </citation>
    <scope>NUCLEOTIDE SEQUENCE [LARGE SCALE GENOMIC DNA]</scope>
    <source>
        <strain evidence="4 5">NRRL 2903</strain>
    </source>
</reference>
<dbReference type="AlphaFoldDB" id="A0AAN6BY21"/>